<gene>
    <name evidence="1" type="ORF">MNBD_GAMMA13-2101</name>
</gene>
<dbReference type="AlphaFoldDB" id="A0A3B0YEB1"/>
<name>A0A3B0YEB1_9ZZZZ</name>
<dbReference type="EMBL" id="UOFK01000060">
    <property type="protein sequence ID" value="VAW74493.1"/>
    <property type="molecule type" value="Genomic_DNA"/>
</dbReference>
<sequence length="62" mass="7297">MSHRGNAIGNYLGRPIFESIEVQDEPYVFDRIAQYEDDEFPLDRLSENEVLVEPGLIYRHKD</sequence>
<accession>A0A3B0YEB1</accession>
<protein>
    <submittedName>
        <fullName evidence="1">Uncharacterized protein</fullName>
    </submittedName>
</protein>
<reference evidence="1" key="1">
    <citation type="submission" date="2018-06" db="EMBL/GenBank/DDBJ databases">
        <authorList>
            <person name="Zhirakovskaya E."/>
        </authorList>
    </citation>
    <scope>NUCLEOTIDE SEQUENCE</scope>
</reference>
<organism evidence="1">
    <name type="scientific">hydrothermal vent metagenome</name>
    <dbReference type="NCBI Taxonomy" id="652676"/>
    <lineage>
        <taxon>unclassified sequences</taxon>
        <taxon>metagenomes</taxon>
        <taxon>ecological metagenomes</taxon>
    </lineage>
</organism>
<proteinExistence type="predicted"/>
<evidence type="ECO:0000313" key="1">
    <source>
        <dbReference type="EMBL" id="VAW74493.1"/>
    </source>
</evidence>